<comment type="caution">
    <text evidence="2">The sequence shown here is derived from an EMBL/GenBank/DDBJ whole genome shotgun (WGS) entry which is preliminary data.</text>
</comment>
<dbReference type="RefSeq" id="WP_192861277.1">
    <property type="nucleotide sequence ID" value="NZ_JADAQT010000047.1"/>
</dbReference>
<proteinExistence type="predicted"/>
<feature type="transmembrane region" description="Helical" evidence="1">
    <location>
        <begin position="141"/>
        <end position="164"/>
    </location>
</feature>
<keyword evidence="1" id="KW-0472">Membrane</keyword>
<dbReference type="Proteomes" id="UP000625527">
    <property type="component" value="Unassembled WGS sequence"/>
</dbReference>
<sequence>MTAIPFTRLTLVEWRKQLDTRAGLWLLISIALITAAVLAVMAFIGEGATSFEALYFGTSTPIGLLLPVVGILAATSEWSQRTGLITFTLEPRRTRVGLAKLVAALGSGIAFFAVAVALAAVFHLAVVAFTDARAAWEISAGALWGGLLLTVIYMAQGVAFGALIQNTAGAIVAFFALPTSFSLVGSLVGGLRDVMPWIDLGTATEPLLFDAGAMTGEQWAHVATSSAIWLLLPLTLGLIRIARSEIKSA</sequence>
<name>A0ABR9MTK1_9MICO</name>
<feature type="transmembrane region" description="Helical" evidence="1">
    <location>
        <begin position="171"/>
        <end position="191"/>
    </location>
</feature>
<accession>A0ABR9MTK1</accession>
<feature type="transmembrane region" description="Helical" evidence="1">
    <location>
        <begin position="56"/>
        <end position="75"/>
    </location>
</feature>
<evidence type="ECO:0000256" key="1">
    <source>
        <dbReference type="SAM" id="Phobius"/>
    </source>
</evidence>
<reference evidence="2 3" key="1">
    <citation type="submission" date="2020-10" db="EMBL/GenBank/DDBJ databases">
        <title>Myceligenerans pegani sp. nov., an endophytic actinomycete isolated from Peganum harmala L. in Xinjiang, China.</title>
        <authorList>
            <person name="Xin L."/>
        </authorList>
    </citation>
    <scope>NUCLEOTIDE SEQUENCE [LARGE SCALE GENOMIC DNA]</scope>
    <source>
        <strain evidence="2 3">TRM65318</strain>
    </source>
</reference>
<evidence type="ECO:0000313" key="2">
    <source>
        <dbReference type="EMBL" id="MBE1874715.1"/>
    </source>
</evidence>
<feature type="transmembrane region" description="Helical" evidence="1">
    <location>
        <begin position="24"/>
        <end position="44"/>
    </location>
</feature>
<protein>
    <submittedName>
        <fullName evidence="2">ABC transporter permease</fullName>
    </submittedName>
</protein>
<feature type="transmembrane region" description="Helical" evidence="1">
    <location>
        <begin position="96"/>
        <end position="129"/>
    </location>
</feature>
<feature type="transmembrane region" description="Helical" evidence="1">
    <location>
        <begin position="219"/>
        <end position="239"/>
    </location>
</feature>
<gene>
    <name evidence="2" type="ORF">IHE71_03210</name>
</gene>
<keyword evidence="1" id="KW-0812">Transmembrane</keyword>
<organism evidence="2 3">
    <name type="scientific">Myceligenerans pegani</name>
    <dbReference type="NCBI Taxonomy" id="2776917"/>
    <lineage>
        <taxon>Bacteria</taxon>
        <taxon>Bacillati</taxon>
        <taxon>Actinomycetota</taxon>
        <taxon>Actinomycetes</taxon>
        <taxon>Micrococcales</taxon>
        <taxon>Promicromonosporaceae</taxon>
        <taxon>Myceligenerans</taxon>
    </lineage>
</organism>
<evidence type="ECO:0000313" key="3">
    <source>
        <dbReference type="Proteomes" id="UP000625527"/>
    </source>
</evidence>
<dbReference type="EMBL" id="JADAQT010000047">
    <property type="protein sequence ID" value="MBE1874715.1"/>
    <property type="molecule type" value="Genomic_DNA"/>
</dbReference>
<keyword evidence="3" id="KW-1185">Reference proteome</keyword>
<keyword evidence="1" id="KW-1133">Transmembrane helix</keyword>